<keyword evidence="5" id="KW-0637">Prenyltransferase</keyword>
<dbReference type="PANTHER" id="PTHR11129:SF1">
    <property type="entry name" value="PROTEIN FARNESYLTRANSFERASE_GERANYLGERANYLTRANSFERASE TYPE-1 SUBUNIT ALPHA"/>
    <property type="match status" value="1"/>
</dbReference>
<dbReference type="GO" id="GO:0004662">
    <property type="term" value="F:CAAX-protein geranylgeranyltransferase activity"/>
    <property type="evidence" value="ECO:0007669"/>
    <property type="project" value="UniProtKB-EC"/>
</dbReference>
<organism evidence="14 15">
    <name type="scientific">Coemansia thaxteri</name>
    <dbReference type="NCBI Taxonomy" id="2663907"/>
    <lineage>
        <taxon>Eukaryota</taxon>
        <taxon>Fungi</taxon>
        <taxon>Fungi incertae sedis</taxon>
        <taxon>Zoopagomycota</taxon>
        <taxon>Kickxellomycotina</taxon>
        <taxon>Kickxellomycetes</taxon>
        <taxon>Kickxellales</taxon>
        <taxon>Kickxellaceae</taxon>
        <taxon>Coemansia</taxon>
    </lineage>
</organism>
<keyword evidence="15" id="KW-1185">Reference proteome</keyword>
<evidence type="ECO:0000256" key="7">
    <source>
        <dbReference type="ARBA" id="ARBA00022737"/>
    </source>
</evidence>
<protein>
    <recommendedName>
        <fullName evidence="9">Protein farnesyltransferase/geranylgeranyltransferase type-1 subunit alpha</fullName>
        <ecNumber evidence="4">2.5.1.58</ecNumber>
        <ecNumber evidence="3">2.5.1.59</ecNumber>
    </recommendedName>
    <alternativeName>
        <fullName evidence="12">CAAX farnesyltransferase subunit alpha</fullName>
    </alternativeName>
    <alternativeName>
        <fullName evidence="11">FTase-alpha</fullName>
    </alternativeName>
    <alternativeName>
        <fullName evidence="10">Ras proteins prenyltransferase subunit alpha</fullName>
    </alternativeName>
    <alternativeName>
        <fullName evidence="13">Type I protein geranyl-geranyltransferase subunit alpha</fullName>
    </alternativeName>
</protein>
<dbReference type="Pfam" id="PF01239">
    <property type="entry name" value="PPTA"/>
    <property type="match status" value="4"/>
</dbReference>
<evidence type="ECO:0000256" key="10">
    <source>
        <dbReference type="ARBA" id="ARBA00041392"/>
    </source>
</evidence>
<dbReference type="OrthoDB" id="272289at2759"/>
<comment type="similarity">
    <text evidence="2">Belongs to the protein prenyltransferase subunit alpha family.</text>
</comment>
<evidence type="ECO:0000313" key="14">
    <source>
        <dbReference type="EMBL" id="KAJ2000248.1"/>
    </source>
</evidence>
<dbReference type="PROSITE" id="PS51147">
    <property type="entry name" value="PFTA"/>
    <property type="match status" value="5"/>
</dbReference>
<comment type="caution">
    <text evidence="14">The sequence shown here is derived from an EMBL/GenBank/DDBJ whole genome shotgun (WGS) entry which is preliminary data.</text>
</comment>
<gene>
    <name evidence="14" type="primary">RAM2</name>
    <name evidence="14" type="ORF">H4R26_004708</name>
</gene>
<evidence type="ECO:0000256" key="5">
    <source>
        <dbReference type="ARBA" id="ARBA00022602"/>
    </source>
</evidence>
<evidence type="ECO:0000256" key="2">
    <source>
        <dbReference type="ARBA" id="ARBA00006734"/>
    </source>
</evidence>
<evidence type="ECO:0000256" key="4">
    <source>
        <dbReference type="ARBA" id="ARBA00012702"/>
    </source>
</evidence>
<dbReference type="SUPFAM" id="SSF48439">
    <property type="entry name" value="Protein prenylyltransferase"/>
    <property type="match status" value="1"/>
</dbReference>
<dbReference type="EMBL" id="JANBQF010000561">
    <property type="protein sequence ID" value="KAJ2000248.1"/>
    <property type="molecule type" value="Genomic_DNA"/>
</dbReference>
<evidence type="ECO:0000256" key="9">
    <source>
        <dbReference type="ARBA" id="ARBA00040965"/>
    </source>
</evidence>
<proteinExistence type="inferred from homology"/>
<name>A0A9W8EDC3_9FUNG</name>
<dbReference type="Gene3D" id="1.25.40.120">
    <property type="entry name" value="Protein prenylyltransferase"/>
    <property type="match status" value="1"/>
</dbReference>
<evidence type="ECO:0000313" key="15">
    <source>
        <dbReference type="Proteomes" id="UP001150907"/>
    </source>
</evidence>
<evidence type="ECO:0000256" key="11">
    <source>
        <dbReference type="ARBA" id="ARBA00042436"/>
    </source>
</evidence>
<sequence>MSQQEEWKDVVPIPQDDGKNPVCPIAYTDEYREMTDYFRAVMASGEVSQRALKLSGRVIDANAAHYTAWVYRKKLVLDLGVDISEELAWVAEISGRHIKNYQLWHHREALLELLLDPKQVALEPQDQRMRNPDIRRELQFIDRVIDQDSKNFHAWSHRQWVVRAYGLWDQEMAFVDTQINQDVRNNSAWNQRYFALTRNQAADAFVLTKEAADAEIAYVIDKIKLAPNNESPWSYILGLLLRHAPAMLYEDLLPSINALASDKNGALAVVSTPFYWSALVDIYEKQAEVLDAEQRDAVKGLAREACESLAEQYDPVRAKYWKYRKQELTAQ</sequence>
<comment type="cofactor">
    <cofactor evidence="1">
        <name>Mg(2+)</name>
        <dbReference type="ChEBI" id="CHEBI:18420"/>
    </cofactor>
</comment>
<dbReference type="AlphaFoldDB" id="A0A9W8EDC3"/>
<dbReference type="Proteomes" id="UP001150907">
    <property type="component" value="Unassembled WGS sequence"/>
</dbReference>
<evidence type="ECO:0000256" key="13">
    <source>
        <dbReference type="ARBA" id="ARBA00043219"/>
    </source>
</evidence>
<dbReference type="EC" id="2.5.1.58" evidence="4"/>
<accession>A0A9W8EDC3</accession>
<evidence type="ECO:0000256" key="1">
    <source>
        <dbReference type="ARBA" id="ARBA00001946"/>
    </source>
</evidence>
<keyword evidence="7" id="KW-0677">Repeat</keyword>
<keyword evidence="6 14" id="KW-0808">Transferase</keyword>
<evidence type="ECO:0000256" key="6">
    <source>
        <dbReference type="ARBA" id="ARBA00022679"/>
    </source>
</evidence>
<evidence type="ECO:0000256" key="3">
    <source>
        <dbReference type="ARBA" id="ARBA00012700"/>
    </source>
</evidence>
<evidence type="ECO:0000256" key="12">
    <source>
        <dbReference type="ARBA" id="ARBA00043086"/>
    </source>
</evidence>
<dbReference type="GO" id="GO:0005953">
    <property type="term" value="C:CAAX-protein geranylgeranyltransferase complex"/>
    <property type="evidence" value="ECO:0007669"/>
    <property type="project" value="TreeGrafter"/>
</dbReference>
<dbReference type="InterPro" id="IPR002088">
    <property type="entry name" value="Prenyl_trans_a"/>
</dbReference>
<dbReference type="GO" id="GO:0004660">
    <property type="term" value="F:protein farnesyltransferase activity"/>
    <property type="evidence" value="ECO:0007669"/>
    <property type="project" value="UniProtKB-EC"/>
</dbReference>
<dbReference type="PANTHER" id="PTHR11129">
    <property type="entry name" value="PROTEIN FARNESYLTRANSFERASE ALPHA SUBUNIT/RAB GERANYLGERANYL TRANSFERASE ALPHA SUBUNIT"/>
    <property type="match status" value="1"/>
</dbReference>
<keyword evidence="8" id="KW-0460">Magnesium</keyword>
<dbReference type="EC" id="2.5.1.59" evidence="3"/>
<evidence type="ECO:0000256" key="8">
    <source>
        <dbReference type="ARBA" id="ARBA00022842"/>
    </source>
</evidence>
<reference evidence="14" key="1">
    <citation type="submission" date="2022-07" db="EMBL/GenBank/DDBJ databases">
        <title>Phylogenomic reconstructions and comparative analyses of Kickxellomycotina fungi.</title>
        <authorList>
            <person name="Reynolds N.K."/>
            <person name="Stajich J.E."/>
            <person name="Barry K."/>
            <person name="Grigoriev I.V."/>
            <person name="Crous P."/>
            <person name="Smith M.E."/>
        </authorList>
    </citation>
    <scope>NUCLEOTIDE SEQUENCE</scope>
    <source>
        <strain evidence="14">IMI 214461</strain>
    </source>
</reference>
<dbReference type="GO" id="GO:0005965">
    <property type="term" value="C:protein farnesyltransferase complex"/>
    <property type="evidence" value="ECO:0007669"/>
    <property type="project" value="TreeGrafter"/>
</dbReference>